<evidence type="ECO:0000256" key="3">
    <source>
        <dbReference type="ARBA" id="ARBA00022448"/>
    </source>
</evidence>
<feature type="domain" description="Fe/B12 periplasmic-binding" evidence="5">
    <location>
        <begin position="71"/>
        <end position="331"/>
    </location>
</feature>
<organism evidence="6">
    <name type="scientific">Paraconexibacter sp. AEG42_29</name>
    <dbReference type="NCBI Taxonomy" id="2997339"/>
    <lineage>
        <taxon>Bacteria</taxon>
        <taxon>Bacillati</taxon>
        <taxon>Actinomycetota</taxon>
        <taxon>Thermoleophilia</taxon>
        <taxon>Solirubrobacterales</taxon>
        <taxon>Paraconexibacteraceae</taxon>
        <taxon>Paraconexibacter</taxon>
    </lineage>
</organism>
<dbReference type="CDD" id="cd01146">
    <property type="entry name" value="FhuD"/>
    <property type="match status" value="1"/>
</dbReference>
<gene>
    <name evidence="6" type="ORF">DSM112329_02751</name>
</gene>
<dbReference type="EMBL" id="CP114014">
    <property type="protein sequence ID" value="XAY05891.1"/>
    <property type="molecule type" value="Genomic_DNA"/>
</dbReference>
<dbReference type="PROSITE" id="PS50983">
    <property type="entry name" value="FE_B12_PBP"/>
    <property type="match status" value="1"/>
</dbReference>
<dbReference type="GO" id="GO:1901678">
    <property type="term" value="P:iron coordination entity transport"/>
    <property type="evidence" value="ECO:0007669"/>
    <property type="project" value="UniProtKB-ARBA"/>
</dbReference>
<name>A0AAU7AW70_9ACTN</name>
<reference evidence="6" key="1">
    <citation type="submission" date="2022-12" db="EMBL/GenBank/DDBJ databases">
        <title>Paraconexibacter alkalitolerans sp. nov. and Baekduia alba sp. nov., isolated from soil and emended description of the genera Paraconexibacter (Chun et al., 2020) and Baekduia (An et al., 2020).</title>
        <authorList>
            <person name="Vieira S."/>
            <person name="Huber K.J."/>
            <person name="Geppert A."/>
            <person name="Wolf J."/>
            <person name="Neumann-Schaal M."/>
            <person name="Muesken M."/>
            <person name="Overmann J."/>
        </authorList>
    </citation>
    <scope>NUCLEOTIDE SEQUENCE</scope>
    <source>
        <strain evidence="6">AEG42_29</strain>
    </source>
</reference>
<dbReference type="InterPro" id="IPR002491">
    <property type="entry name" value="ABC_transptr_periplasmic_BD"/>
</dbReference>
<accession>A0AAU7AW70</accession>
<evidence type="ECO:0000313" key="6">
    <source>
        <dbReference type="EMBL" id="XAY05891.1"/>
    </source>
</evidence>
<sequence length="348" mass="36222">MRVLPSLATVLAVGLLAGCGGDDDGGSTTPSASTPAGAATSTAAAAPDAAAFPVTVKSKFGTATVKAPPKRVVAIGFNEQDFALALGVKPVAVRQFIGSFPYKTRPWAPGANSDPVPSEVGGGEIEFEKVAAARPDLILGIYSFMQDTDYAKLSRLAPTVAQSADFEEGATPWDAQLLETGRVLGLEDRAKSVVAKVDAEFAAARKAHPEFAGKTVTVAYVSAGSTFVLNKSDLRSQYFADLGLKTPDAYSGSGFEENISTEQLSKIDTDVVILIQDKGRDLQDERVFQRLKASREGRVVAVDGAGAFAGALGYNSPLSRPYLLKLAVPRIAAAVDGDPATKVPADGE</sequence>
<dbReference type="PANTHER" id="PTHR30532">
    <property type="entry name" value="IRON III DICITRATE-BINDING PERIPLASMIC PROTEIN"/>
    <property type="match status" value="1"/>
</dbReference>
<dbReference type="Pfam" id="PF01497">
    <property type="entry name" value="Peripla_BP_2"/>
    <property type="match status" value="1"/>
</dbReference>
<dbReference type="RefSeq" id="WP_354702393.1">
    <property type="nucleotide sequence ID" value="NZ_CP114014.1"/>
</dbReference>
<comment type="similarity">
    <text evidence="2">Belongs to the bacterial solute-binding protein 8 family.</text>
</comment>
<dbReference type="GO" id="GO:0030288">
    <property type="term" value="C:outer membrane-bounded periplasmic space"/>
    <property type="evidence" value="ECO:0007669"/>
    <property type="project" value="TreeGrafter"/>
</dbReference>
<dbReference type="AlphaFoldDB" id="A0AAU7AW70"/>
<evidence type="ECO:0000259" key="5">
    <source>
        <dbReference type="PROSITE" id="PS50983"/>
    </source>
</evidence>
<dbReference type="PANTHER" id="PTHR30532:SF24">
    <property type="entry name" value="FERRIC ENTEROBACTIN-BINDING PERIPLASMIC PROTEIN FEPB"/>
    <property type="match status" value="1"/>
</dbReference>
<proteinExistence type="inferred from homology"/>
<dbReference type="SUPFAM" id="SSF53807">
    <property type="entry name" value="Helical backbone' metal receptor"/>
    <property type="match status" value="1"/>
</dbReference>
<dbReference type="KEGG" id="parq:DSM112329_02751"/>
<dbReference type="PROSITE" id="PS51257">
    <property type="entry name" value="PROKAR_LIPOPROTEIN"/>
    <property type="match status" value="1"/>
</dbReference>
<evidence type="ECO:0000256" key="2">
    <source>
        <dbReference type="ARBA" id="ARBA00008814"/>
    </source>
</evidence>
<protein>
    <recommendedName>
        <fullName evidence="5">Fe/B12 periplasmic-binding domain-containing protein</fullName>
    </recommendedName>
</protein>
<evidence type="ECO:0000256" key="1">
    <source>
        <dbReference type="ARBA" id="ARBA00004196"/>
    </source>
</evidence>
<keyword evidence="3" id="KW-0813">Transport</keyword>
<evidence type="ECO:0000256" key="4">
    <source>
        <dbReference type="ARBA" id="ARBA00022729"/>
    </source>
</evidence>
<keyword evidence="4" id="KW-0732">Signal</keyword>
<dbReference type="Gene3D" id="3.40.50.1980">
    <property type="entry name" value="Nitrogenase molybdenum iron protein domain"/>
    <property type="match status" value="2"/>
</dbReference>
<dbReference type="InterPro" id="IPR051313">
    <property type="entry name" value="Bact_iron-sidero_bind"/>
</dbReference>
<comment type="subcellular location">
    <subcellularLocation>
        <location evidence="1">Cell envelope</location>
    </subcellularLocation>
</comment>